<evidence type="ECO:0000313" key="10">
    <source>
        <dbReference type="Proteomes" id="UP000201838"/>
    </source>
</evidence>
<dbReference type="GO" id="GO:0020037">
    <property type="term" value="F:heme binding"/>
    <property type="evidence" value="ECO:0007669"/>
    <property type="project" value="InterPro"/>
</dbReference>
<evidence type="ECO:0000256" key="3">
    <source>
        <dbReference type="ARBA" id="ARBA00022723"/>
    </source>
</evidence>
<feature type="binding site" description="covalent" evidence="7">
    <location>
        <position position="134"/>
    </location>
    <ligand>
        <name>heme c</name>
        <dbReference type="ChEBI" id="CHEBI:61717"/>
    </ligand>
</feature>
<feature type="binding site" description="axial binding residue" evidence="6">
    <location>
        <position position="138"/>
    </location>
    <ligand>
        <name>heme c</name>
        <dbReference type="ChEBI" id="CHEBI:61717"/>
    </ligand>
    <ligandPart>
        <name>Fe</name>
        <dbReference type="ChEBI" id="CHEBI:18248"/>
    </ligandPart>
</feature>
<keyword evidence="1" id="KW-0813">Transport</keyword>
<evidence type="ECO:0000256" key="8">
    <source>
        <dbReference type="SAM" id="SignalP"/>
    </source>
</evidence>
<sequence length="145" mass="15470">MRSAIIMTIVLGLAASAALAHSGVKDPQVKARMEGMKTMAADLKELGKMARGITPFDDAKAKAALISLKTENDRIPVLFAPEATDPKSEARPAVWTDPTGFARRTAEMGQALDVMTLSSASDIAASMRTFATACSACHQDYRIKK</sequence>
<accession>A0A238J0B5</accession>
<dbReference type="PIRSF" id="PIRSF000027">
    <property type="entry name" value="Cytc_c_prime"/>
    <property type="match status" value="1"/>
</dbReference>
<dbReference type="InterPro" id="IPR010980">
    <property type="entry name" value="Cyt_c/b562"/>
</dbReference>
<protein>
    <submittedName>
        <fullName evidence="9">Cytochrome c-556</fullName>
    </submittedName>
</protein>
<feature type="binding site" description="covalent" evidence="7">
    <location>
        <position position="137"/>
    </location>
    <ligand>
        <name>heme c</name>
        <dbReference type="ChEBI" id="CHEBI:61717"/>
    </ligand>
</feature>
<dbReference type="InterPro" id="IPR012127">
    <property type="entry name" value="Cyt_c_prime"/>
</dbReference>
<dbReference type="GO" id="GO:0005506">
    <property type="term" value="F:iron ion binding"/>
    <property type="evidence" value="ECO:0007669"/>
    <property type="project" value="InterPro"/>
</dbReference>
<keyword evidence="5 6" id="KW-0408">Iron</keyword>
<keyword evidence="2 7" id="KW-0349">Heme</keyword>
<evidence type="ECO:0000256" key="5">
    <source>
        <dbReference type="ARBA" id="ARBA00023004"/>
    </source>
</evidence>
<feature type="signal peptide" evidence="8">
    <location>
        <begin position="1"/>
        <end position="20"/>
    </location>
</feature>
<keyword evidence="8" id="KW-0732">Signal</keyword>
<dbReference type="OrthoDB" id="8115790at2"/>
<evidence type="ECO:0000256" key="2">
    <source>
        <dbReference type="ARBA" id="ARBA00022617"/>
    </source>
</evidence>
<reference evidence="9 10" key="1">
    <citation type="submission" date="2017-05" db="EMBL/GenBank/DDBJ databases">
        <authorList>
            <person name="Song R."/>
            <person name="Chenine A.L."/>
            <person name="Ruprecht R.M."/>
        </authorList>
    </citation>
    <scope>NUCLEOTIDE SEQUENCE [LARGE SCALE GENOMIC DNA]</scope>
    <source>
        <strain evidence="9 10">CECT 8489</strain>
    </source>
</reference>
<organism evidence="9 10">
    <name type="scientific">Boseongicola aestuarii</name>
    <dbReference type="NCBI Taxonomy" id="1470561"/>
    <lineage>
        <taxon>Bacteria</taxon>
        <taxon>Pseudomonadati</taxon>
        <taxon>Pseudomonadota</taxon>
        <taxon>Alphaproteobacteria</taxon>
        <taxon>Rhodobacterales</taxon>
        <taxon>Paracoccaceae</taxon>
        <taxon>Boseongicola</taxon>
    </lineage>
</organism>
<dbReference type="Gene3D" id="1.20.120.10">
    <property type="entry name" value="Cytochrome c/b562"/>
    <property type="match status" value="1"/>
</dbReference>
<proteinExistence type="predicted"/>
<name>A0A238J0B5_9RHOB</name>
<dbReference type="PROSITE" id="PS51009">
    <property type="entry name" value="CYTCII"/>
    <property type="match status" value="1"/>
</dbReference>
<evidence type="ECO:0000256" key="6">
    <source>
        <dbReference type="PIRSR" id="PIRSR000027-1"/>
    </source>
</evidence>
<keyword evidence="4" id="KW-0249">Electron transport</keyword>
<evidence type="ECO:0000313" key="9">
    <source>
        <dbReference type="EMBL" id="SMX24148.1"/>
    </source>
</evidence>
<keyword evidence="10" id="KW-1185">Reference proteome</keyword>
<comment type="PTM">
    <text evidence="7">Binds 1 heme group per subunit.</text>
</comment>
<dbReference type="Proteomes" id="UP000201838">
    <property type="component" value="Unassembled WGS sequence"/>
</dbReference>
<dbReference type="AlphaFoldDB" id="A0A238J0B5"/>
<dbReference type="Pfam" id="PF01322">
    <property type="entry name" value="Cytochrom_C_2"/>
    <property type="match status" value="1"/>
</dbReference>
<dbReference type="EMBL" id="FXXQ01000007">
    <property type="protein sequence ID" value="SMX24148.1"/>
    <property type="molecule type" value="Genomic_DNA"/>
</dbReference>
<feature type="chain" id="PRO_5012489298" evidence="8">
    <location>
        <begin position="21"/>
        <end position="145"/>
    </location>
</feature>
<dbReference type="RefSeq" id="WP_093974113.1">
    <property type="nucleotide sequence ID" value="NZ_FXXQ01000007.1"/>
</dbReference>
<evidence type="ECO:0000256" key="7">
    <source>
        <dbReference type="PIRSR" id="PIRSR000027-2"/>
    </source>
</evidence>
<dbReference type="InterPro" id="IPR002321">
    <property type="entry name" value="Cyt_c_II"/>
</dbReference>
<evidence type="ECO:0000256" key="1">
    <source>
        <dbReference type="ARBA" id="ARBA00022448"/>
    </source>
</evidence>
<gene>
    <name evidence="9" type="ORF">BOA8489_02271</name>
</gene>
<dbReference type="GO" id="GO:0042597">
    <property type="term" value="C:periplasmic space"/>
    <property type="evidence" value="ECO:0007669"/>
    <property type="project" value="InterPro"/>
</dbReference>
<dbReference type="GO" id="GO:0022900">
    <property type="term" value="P:electron transport chain"/>
    <property type="evidence" value="ECO:0007669"/>
    <property type="project" value="InterPro"/>
</dbReference>
<keyword evidence="3 6" id="KW-0479">Metal-binding</keyword>
<evidence type="ECO:0000256" key="4">
    <source>
        <dbReference type="ARBA" id="ARBA00022982"/>
    </source>
</evidence>
<dbReference type="GO" id="GO:0009055">
    <property type="term" value="F:electron transfer activity"/>
    <property type="evidence" value="ECO:0007669"/>
    <property type="project" value="InterPro"/>
</dbReference>
<dbReference type="SUPFAM" id="SSF47175">
    <property type="entry name" value="Cytochromes"/>
    <property type="match status" value="1"/>
</dbReference>